<evidence type="ECO:0000256" key="5">
    <source>
        <dbReference type="ARBA" id="ARBA00008310"/>
    </source>
</evidence>
<feature type="domain" description="Amine oxidase" evidence="13">
    <location>
        <begin position="10"/>
        <end position="450"/>
    </location>
</feature>
<evidence type="ECO:0000256" key="2">
    <source>
        <dbReference type="ARBA" id="ARBA00001974"/>
    </source>
</evidence>
<evidence type="ECO:0000256" key="9">
    <source>
        <dbReference type="ARBA" id="ARBA00022827"/>
    </source>
</evidence>
<gene>
    <name evidence="14" type="primary">hemY</name>
    <name evidence="14" type="ORF">Pfl04_30540</name>
</gene>
<evidence type="ECO:0000256" key="4">
    <source>
        <dbReference type="ARBA" id="ARBA00004744"/>
    </source>
</evidence>
<dbReference type="EC" id="1.3.3.15" evidence="6 12"/>
<dbReference type="Gene3D" id="3.90.660.20">
    <property type="entry name" value="Protoporphyrinogen oxidase, mitochondrial, domain 2"/>
    <property type="match status" value="1"/>
</dbReference>
<dbReference type="PANTHER" id="PTHR42923">
    <property type="entry name" value="PROTOPORPHYRINOGEN OXIDASE"/>
    <property type="match status" value="1"/>
</dbReference>
<dbReference type="Pfam" id="PF01593">
    <property type="entry name" value="Amino_oxidase"/>
    <property type="match status" value="1"/>
</dbReference>
<keyword evidence="10 12" id="KW-0560">Oxidoreductase</keyword>
<dbReference type="InterPro" id="IPR050464">
    <property type="entry name" value="Zeta_carotene_desat/Oxidored"/>
</dbReference>
<evidence type="ECO:0000256" key="12">
    <source>
        <dbReference type="RuleBase" id="RU364052"/>
    </source>
</evidence>
<comment type="subcellular location">
    <subcellularLocation>
        <location evidence="12">Cytoplasm</location>
    </subcellularLocation>
</comment>
<dbReference type="Proteomes" id="UP000653674">
    <property type="component" value="Unassembled WGS sequence"/>
</dbReference>
<comment type="catalytic activity">
    <reaction evidence="1">
        <text>coproporphyrinogen III + 3 O2 = coproporphyrin III + 3 H2O2</text>
        <dbReference type="Rhea" id="RHEA:43436"/>
        <dbReference type="ChEBI" id="CHEBI:15379"/>
        <dbReference type="ChEBI" id="CHEBI:16240"/>
        <dbReference type="ChEBI" id="CHEBI:57309"/>
        <dbReference type="ChEBI" id="CHEBI:131725"/>
        <dbReference type="EC" id="1.3.3.15"/>
    </reaction>
    <physiologicalReaction direction="left-to-right" evidence="1">
        <dbReference type="Rhea" id="RHEA:43437"/>
    </physiologicalReaction>
</comment>
<evidence type="ECO:0000313" key="14">
    <source>
        <dbReference type="EMBL" id="GIG74650.1"/>
    </source>
</evidence>
<evidence type="ECO:0000256" key="10">
    <source>
        <dbReference type="ARBA" id="ARBA00023002"/>
    </source>
</evidence>
<dbReference type="SUPFAM" id="SSF54373">
    <property type="entry name" value="FAD-linked reductases, C-terminal domain"/>
    <property type="match status" value="1"/>
</dbReference>
<dbReference type="InterPro" id="IPR004572">
    <property type="entry name" value="Protoporphyrinogen_oxidase"/>
</dbReference>
<dbReference type="RefSeq" id="WP_168073548.1">
    <property type="nucleotide sequence ID" value="NZ_BAAAQJ010000016.1"/>
</dbReference>
<evidence type="ECO:0000256" key="3">
    <source>
        <dbReference type="ARBA" id="ARBA00002185"/>
    </source>
</evidence>
<evidence type="ECO:0000256" key="6">
    <source>
        <dbReference type="ARBA" id="ARBA00012402"/>
    </source>
</evidence>
<evidence type="ECO:0000256" key="7">
    <source>
        <dbReference type="ARBA" id="ARBA00019046"/>
    </source>
</evidence>
<organism evidence="14 15">
    <name type="scientific">Planosporangium flavigriseum</name>
    <dbReference type="NCBI Taxonomy" id="373681"/>
    <lineage>
        <taxon>Bacteria</taxon>
        <taxon>Bacillati</taxon>
        <taxon>Actinomycetota</taxon>
        <taxon>Actinomycetes</taxon>
        <taxon>Micromonosporales</taxon>
        <taxon>Micromonosporaceae</taxon>
        <taxon>Planosporangium</taxon>
    </lineage>
</organism>
<dbReference type="InterPro" id="IPR002937">
    <property type="entry name" value="Amino_oxidase"/>
</dbReference>
<comment type="cofactor">
    <cofactor evidence="2 12">
        <name>FAD</name>
        <dbReference type="ChEBI" id="CHEBI:57692"/>
    </cofactor>
</comment>
<dbReference type="EMBL" id="BONU01000020">
    <property type="protein sequence ID" value="GIG74650.1"/>
    <property type="molecule type" value="Genomic_DNA"/>
</dbReference>
<keyword evidence="8 12" id="KW-0285">Flavoprotein</keyword>
<evidence type="ECO:0000313" key="15">
    <source>
        <dbReference type="Proteomes" id="UP000653674"/>
    </source>
</evidence>
<dbReference type="AlphaFoldDB" id="A0A8J3LWI7"/>
<proteinExistence type="inferred from homology"/>
<comment type="function">
    <text evidence="3 12">Involved in coproporphyrin-dependent heme b biosynthesis. Catalyzes the oxidation of coproporphyrinogen III to coproporphyrin III.</text>
</comment>
<dbReference type="NCBIfam" id="TIGR00562">
    <property type="entry name" value="proto_IX_ox"/>
    <property type="match status" value="1"/>
</dbReference>
<keyword evidence="9 12" id="KW-0274">FAD</keyword>
<protein>
    <recommendedName>
        <fullName evidence="7 12">Coproporphyrinogen III oxidase</fullName>
        <ecNumber evidence="6 12">1.3.3.15</ecNumber>
    </recommendedName>
</protein>
<dbReference type="PANTHER" id="PTHR42923:SF3">
    <property type="entry name" value="PROTOPORPHYRINOGEN OXIDASE"/>
    <property type="match status" value="1"/>
</dbReference>
<keyword evidence="15" id="KW-1185">Reference proteome</keyword>
<accession>A0A8J3LWI7</accession>
<dbReference type="GO" id="GO:0005737">
    <property type="term" value="C:cytoplasm"/>
    <property type="evidence" value="ECO:0007669"/>
    <property type="project" value="UniProtKB-SubCell"/>
</dbReference>
<dbReference type="GO" id="GO:0004729">
    <property type="term" value="F:oxygen-dependent protoporphyrinogen oxidase activity"/>
    <property type="evidence" value="ECO:0007669"/>
    <property type="project" value="UniProtKB-UniRule"/>
</dbReference>
<comment type="pathway">
    <text evidence="4 12">Porphyrin-containing compound metabolism; protoheme biosynthesis.</text>
</comment>
<dbReference type="UniPathway" id="UPA00252"/>
<comment type="caution">
    <text evidence="14">The sequence shown here is derived from an EMBL/GenBank/DDBJ whole genome shotgun (WGS) entry which is preliminary data.</text>
</comment>
<dbReference type="SUPFAM" id="SSF51905">
    <property type="entry name" value="FAD/NAD(P)-binding domain"/>
    <property type="match status" value="1"/>
</dbReference>
<comment type="similarity">
    <text evidence="5 12">Belongs to the protoporphyrinogen/coproporphyrinogen oxidase family. Coproporphyrinogen III oxidase subfamily.</text>
</comment>
<name>A0A8J3LWI7_9ACTN</name>
<dbReference type="GO" id="GO:0006783">
    <property type="term" value="P:heme biosynthetic process"/>
    <property type="evidence" value="ECO:0007669"/>
    <property type="project" value="UniProtKB-UniRule"/>
</dbReference>
<keyword evidence="11 12" id="KW-0350">Heme biosynthesis</keyword>
<sequence length="455" mass="46432">MRIVVVGGGISGLAAAQRLVERGAEVVLVEQGSRLGGKLHTTEIAGGPVELGAEAFAVRDPQGNPSAAIELVNAVGLADSLVYPAIGKAALAVDGQLRPMPAGTLMGVPGDLDALDGVAAAAPERDHDGGRPLLGPEEDTGVGVLVRRRLGDEVADRLVDPMLGGVYAGRADHLSLAVTMPALAATARREHTLVGAVRAALAARPASSGPIFGTIVGGVGRLVSAVADRLGGVDLRLGLPVRSITPAGAGWQVTVGSTRDPETIACDAVVLATPATPAARLLAEVAPGASTLVGTLDYASVALVTLALPEVELPELSGLLVPATEGYAVKAATFFDRKWAHMRRPGVTLVRTSLGRYGDERVLQRSDPELVDLAHAELGQLLGRPLPAPIESRVQRWGGALPQYAPGHLERVASARASVPATVALAGAAYDGVGIPACVRSGWVAADRVLEGLTS</sequence>
<dbReference type="InterPro" id="IPR036188">
    <property type="entry name" value="FAD/NAD-bd_sf"/>
</dbReference>
<evidence type="ECO:0000259" key="13">
    <source>
        <dbReference type="Pfam" id="PF01593"/>
    </source>
</evidence>
<dbReference type="Gene3D" id="3.50.50.60">
    <property type="entry name" value="FAD/NAD(P)-binding domain"/>
    <property type="match status" value="1"/>
</dbReference>
<evidence type="ECO:0000256" key="1">
    <source>
        <dbReference type="ARBA" id="ARBA00001755"/>
    </source>
</evidence>
<evidence type="ECO:0000256" key="11">
    <source>
        <dbReference type="ARBA" id="ARBA00023133"/>
    </source>
</evidence>
<dbReference type="Gene3D" id="1.10.3110.10">
    <property type="entry name" value="protoporphyrinogen ix oxidase, domain 3"/>
    <property type="match status" value="1"/>
</dbReference>
<keyword evidence="12" id="KW-0963">Cytoplasm</keyword>
<evidence type="ECO:0000256" key="8">
    <source>
        <dbReference type="ARBA" id="ARBA00022630"/>
    </source>
</evidence>
<reference evidence="14" key="1">
    <citation type="submission" date="2021-01" db="EMBL/GenBank/DDBJ databases">
        <title>Whole genome shotgun sequence of Planosporangium flavigriseum NBRC 105377.</title>
        <authorList>
            <person name="Komaki H."/>
            <person name="Tamura T."/>
        </authorList>
    </citation>
    <scope>NUCLEOTIDE SEQUENCE</scope>
    <source>
        <strain evidence="14">NBRC 105377</strain>
    </source>
</reference>